<dbReference type="AlphaFoldDB" id="A0A0A9EU79"/>
<name>A0A0A9EU79_ARUDO</name>
<proteinExistence type="predicted"/>
<feature type="compositionally biased region" description="Acidic residues" evidence="1">
    <location>
        <begin position="130"/>
        <end position="149"/>
    </location>
</feature>
<feature type="region of interest" description="Disordered" evidence="1">
    <location>
        <begin position="350"/>
        <end position="378"/>
    </location>
</feature>
<reference evidence="3" key="1">
    <citation type="submission" date="2014-09" db="EMBL/GenBank/DDBJ databases">
        <authorList>
            <person name="Magalhaes I.L.F."/>
            <person name="Oliveira U."/>
            <person name="Santos F.R."/>
            <person name="Vidigal T.H.D.A."/>
            <person name="Brescovit A.D."/>
            <person name="Santos A.J."/>
        </authorList>
    </citation>
    <scope>NUCLEOTIDE SEQUENCE</scope>
    <source>
        <tissue evidence="3">Shoot tissue taken approximately 20 cm above the soil surface</tissue>
    </source>
</reference>
<dbReference type="GO" id="GO:0003924">
    <property type="term" value="F:GTPase activity"/>
    <property type="evidence" value="ECO:0007669"/>
    <property type="project" value="TreeGrafter"/>
</dbReference>
<dbReference type="GO" id="GO:0000479">
    <property type="term" value="P:endonucleolytic cleavage of tricistronic rRNA transcript (SSU-rRNA, 5.8S rRNA, LSU-rRNA)"/>
    <property type="evidence" value="ECO:0007669"/>
    <property type="project" value="TreeGrafter"/>
</dbReference>
<dbReference type="GO" id="GO:0005525">
    <property type="term" value="F:GTP binding"/>
    <property type="evidence" value="ECO:0007669"/>
    <property type="project" value="TreeGrafter"/>
</dbReference>
<feature type="region of interest" description="Disordered" evidence="1">
    <location>
        <begin position="202"/>
        <end position="241"/>
    </location>
</feature>
<dbReference type="GO" id="GO:0000462">
    <property type="term" value="P:maturation of SSU-rRNA from tricistronic rRNA transcript (SSU-rRNA, 5.8S rRNA, LSU-rRNA)"/>
    <property type="evidence" value="ECO:0007669"/>
    <property type="project" value="TreeGrafter"/>
</dbReference>
<protein>
    <recommendedName>
        <fullName evidence="2">Ribosome biogenesis protein BMS1/TSR1 C-terminal domain-containing protein</fullName>
    </recommendedName>
</protein>
<feature type="region of interest" description="Disordered" evidence="1">
    <location>
        <begin position="36"/>
        <end position="176"/>
    </location>
</feature>
<dbReference type="EMBL" id="GBRH01193581">
    <property type="protein sequence ID" value="JAE04315.1"/>
    <property type="molecule type" value="Transcribed_RNA"/>
</dbReference>
<dbReference type="Pfam" id="PF04950">
    <property type="entry name" value="RIBIOP_C"/>
    <property type="match status" value="1"/>
</dbReference>
<feature type="compositionally biased region" description="Acidic residues" evidence="1">
    <location>
        <begin position="161"/>
        <end position="173"/>
    </location>
</feature>
<feature type="compositionally biased region" description="Acidic residues" evidence="1">
    <location>
        <begin position="90"/>
        <end position="100"/>
    </location>
</feature>
<evidence type="ECO:0000259" key="2">
    <source>
        <dbReference type="Pfam" id="PF04950"/>
    </source>
</evidence>
<feature type="domain" description="Ribosome biogenesis protein BMS1/TSR1 C-terminal" evidence="2">
    <location>
        <begin position="331"/>
        <end position="453"/>
    </location>
</feature>
<feature type="compositionally biased region" description="Low complexity" evidence="1">
    <location>
        <begin position="150"/>
        <end position="160"/>
    </location>
</feature>
<evidence type="ECO:0000256" key="1">
    <source>
        <dbReference type="SAM" id="MobiDB-lite"/>
    </source>
</evidence>
<feature type="compositionally biased region" description="Polar residues" evidence="1">
    <location>
        <begin position="72"/>
        <end position="84"/>
    </location>
</feature>
<feature type="compositionally biased region" description="Basic and acidic residues" evidence="1">
    <location>
        <begin position="101"/>
        <end position="112"/>
    </location>
</feature>
<dbReference type="InterPro" id="IPR007034">
    <property type="entry name" value="BMS1_TSR1_C"/>
</dbReference>
<dbReference type="InterPro" id="IPR039761">
    <property type="entry name" value="Bms1/Tsr1"/>
</dbReference>
<dbReference type="GO" id="GO:0034511">
    <property type="term" value="F:U3 snoRNA binding"/>
    <property type="evidence" value="ECO:0007669"/>
    <property type="project" value="TreeGrafter"/>
</dbReference>
<feature type="compositionally biased region" description="Basic and acidic residues" evidence="1">
    <location>
        <begin position="364"/>
        <end position="378"/>
    </location>
</feature>
<sequence>MGKYNDVGMSLVKQLQDTKYSVDEKLEQSFINFFGKRPAAESKDSDAEGNAISASQNDQEDASILEKVDGVNTRNTDTMESNGHSSCSSDSEEDNDDDTQLSDRDVGLREEVEFCNGRLRRKAMSANFQDDVDDEGTDENDSNNEDSGDDQLSGDSISSDDSGETSDLDGEDENASKWKESLLARTLSRRGVNLMQLVYGQPSSKLDTAASEANDASEADSSDEEFFIPKGQKKQAKNELPSFDDIDAEDYSKFFKAELRDWSSDELINSIRDRFVTGNWSKAALRGKELNGNEDGDEEIYGDFEDLETGEVHKSQVTEDAEGNGGIHKDDLEVEERRLKKLALRAKFDAQYDGSEPSNEEVDNDKKGSIREQPNEGGYFDKLKEELEIRKQMNISELNDLDEDTRVEIEGFRTGTYVRLEVHGVPFELVERFDPCHPILVGGIGLGEDNTDTCRLV</sequence>
<dbReference type="PANTHER" id="PTHR12858:SF2">
    <property type="entry name" value="RIBOSOME BIOGENESIS PROTEIN BMS1 HOMOLOG"/>
    <property type="match status" value="1"/>
</dbReference>
<feature type="compositionally biased region" description="Acidic residues" evidence="1">
    <location>
        <begin position="215"/>
        <end position="226"/>
    </location>
</feature>
<accession>A0A0A9EU79</accession>
<evidence type="ECO:0000313" key="3">
    <source>
        <dbReference type="EMBL" id="JAE04315.1"/>
    </source>
</evidence>
<dbReference type="PANTHER" id="PTHR12858">
    <property type="entry name" value="RIBOSOME BIOGENESIS PROTEIN"/>
    <property type="match status" value="1"/>
</dbReference>
<dbReference type="GO" id="GO:0030686">
    <property type="term" value="C:90S preribosome"/>
    <property type="evidence" value="ECO:0007669"/>
    <property type="project" value="TreeGrafter"/>
</dbReference>
<organism evidence="3">
    <name type="scientific">Arundo donax</name>
    <name type="common">Giant reed</name>
    <name type="synonym">Donax arundinaceus</name>
    <dbReference type="NCBI Taxonomy" id="35708"/>
    <lineage>
        <taxon>Eukaryota</taxon>
        <taxon>Viridiplantae</taxon>
        <taxon>Streptophyta</taxon>
        <taxon>Embryophyta</taxon>
        <taxon>Tracheophyta</taxon>
        <taxon>Spermatophyta</taxon>
        <taxon>Magnoliopsida</taxon>
        <taxon>Liliopsida</taxon>
        <taxon>Poales</taxon>
        <taxon>Poaceae</taxon>
        <taxon>PACMAD clade</taxon>
        <taxon>Arundinoideae</taxon>
        <taxon>Arundineae</taxon>
        <taxon>Arundo</taxon>
    </lineage>
</organism>
<reference evidence="3" key="2">
    <citation type="journal article" date="2015" name="Data Brief">
        <title>Shoot transcriptome of the giant reed, Arundo donax.</title>
        <authorList>
            <person name="Barrero R.A."/>
            <person name="Guerrero F.D."/>
            <person name="Moolhuijzen P."/>
            <person name="Goolsby J.A."/>
            <person name="Tidwell J."/>
            <person name="Bellgard S.E."/>
            <person name="Bellgard M.I."/>
        </authorList>
    </citation>
    <scope>NUCLEOTIDE SEQUENCE</scope>
    <source>
        <tissue evidence="3">Shoot tissue taken approximately 20 cm above the soil surface</tissue>
    </source>
</reference>